<organism evidence="1 2">
    <name type="scientific">Sulfurospirillum halorespirans DSM 13726</name>
    <dbReference type="NCBI Taxonomy" id="1193502"/>
    <lineage>
        <taxon>Bacteria</taxon>
        <taxon>Pseudomonadati</taxon>
        <taxon>Campylobacterota</taxon>
        <taxon>Epsilonproteobacteria</taxon>
        <taxon>Campylobacterales</taxon>
        <taxon>Sulfurospirillaceae</taxon>
        <taxon>Sulfurospirillum</taxon>
    </lineage>
</organism>
<sequence length="186" mass="21520">MTIVKHKEVIHLEAMACYDTLKAILLSDRIIAKCLSAFLHQTPLSIERYVRYSSFKSHSKNLQFIEAANEFLQYLKSMKLNVICLLYVGNSITDILLFETSKKLFEFSINVIAPQMVIASDHEQFWDYVKADITFTDFIVTCKADNVEMALLEEYADGKAIFDSDDLEDIVNYAKYCTLKKRKFQI</sequence>
<evidence type="ECO:0000313" key="1">
    <source>
        <dbReference type="EMBL" id="AOO64792.1"/>
    </source>
</evidence>
<dbReference type="EMBL" id="CP017111">
    <property type="protein sequence ID" value="AOO64792.1"/>
    <property type="molecule type" value="Genomic_DNA"/>
</dbReference>
<dbReference type="Proteomes" id="UP000094609">
    <property type="component" value="Chromosome"/>
</dbReference>
<dbReference type="AlphaFoldDB" id="A0A1D7TIE5"/>
<evidence type="ECO:0000313" key="2">
    <source>
        <dbReference type="Proteomes" id="UP000094609"/>
    </source>
</evidence>
<dbReference type="KEGG" id="shal:SHALO_1012"/>
<dbReference type="STRING" id="1193502.SHALO_1012"/>
<protein>
    <submittedName>
        <fullName evidence="1">Uncharacterized protein</fullName>
    </submittedName>
</protein>
<proteinExistence type="predicted"/>
<keyword evidence="2" id="KW-1185">Reference proteome</keyword>
<accession>A0A1D7TIE5</accession>
<reference evidence="2" key="1">
    <citation type="submission" date="2016-08" db="EMBL/GenBank/DDBJ databases">
        <title>Complete genome sequence of the organohalide-respiring Epsilonproteobacterium Sulfurospirillum halorespirans.</title>
        <authorList>
            <person name="Goris T."/>
            <person name="Zimmermann J."/>
            <person name="Schenz B."/>
            <person name="Lemos M."/>
            <person name="Hackermueller J."/>
            <person name="Diekert G."/>
        </authorList>
    </citation>
    <scope>NUCLEOTIDE SEQUENCE [LARGE SCALE GENOMIC DNA]</scope>
    <source>
        <strain>DSM 13726</strain>
        <strain evidence="2">PCE-M2</strain>
    </source>
</reference>
<name>A0A1D7TIE5_9BACT</name>
<gene>
    <name evidence="1" type="ORF">SHALO_1012</name>
</gene>